<dbReference type="PANTHER" id="PTHR43378">
    <property type="entry name" value="UDP-3-O-ACYLGLUCOSAMINE N-ACYLTRANSFERASE"/>
    <property type="match status" value="1"/>
</dbReference>
<evidence type="ECO:0000259" key="10">
    <source>
        <dbReference type="Pfam" id="PF25087"/>
    </source>
</evidence>
<dbReference type="InterPro" id="IPR007691">
    <property type="entry name" value="LpxD"/>
</dbReference>
<evidence type="ECO:0000259" key="9">
    <source>
        <dbReference type="Pfam" id="PF04613"/>
    </source>
</evidence>
<keyword evidence="2 7" id="KW-0441">Lipid A biosynthesis</keyword>
<dbReference type="AlphaFoldDB" id="W0DUW0"/>
<evidence type="ECO:0000256" key="6">
    <source>
        <dbReference type="ARBA" id="ARBA00023315"/>
    </source>
</evidence>
<keyword evidence="12" id="KW-1185">Reference proteome</keyword>
<dbReference type="GO" id="GO:0016410">
    <property type="term" value="F:N-acyltransferase activity"/>
    <property type="evidence" value="ECO:0007669"/>
    <property type="project" value="InterPro"/>
</dbReference>
<protein>
    <recommendedName>
        <fullName evidence="7">UDP-3-O-acylglucosamine N-acyltransferase</fullName>
        <ecNumber evidence="7">2.3.1.191</ecNumber>
    </recommendedName>
</protein>
<dbReference type="Proteomes" id="UP000005380">
    <property type="component" value="Chromosome"/>
</dbReference>
<keyword evidence="5 7" id="KW-0443">Lipid metabolism</keyword>
<evidence type="ECO:0000256" key="5">
    <source>
        <dbReference type="ARBA" id="ARBA00023098"/>
    </source>
</evidence>
<dbReference type="STRING" id="717772.THIAE_04060"/>
<dbReference type="NCBIfam" id="NF002060">
    <property type="entry name" value="PRK00892.1"/>
    <property type="match status" value="1"/>
</dbReference>
<dbReference type="GO" id="GO:0009245">
    <property type="term" value="P:lipid A biosynthetic process"/>
    <property type="evidence" value="ECO:0007669"/>
    <property type="project" value="UniProtKB-UniRule"/>
</dbReference>
<comment type="similarity">
    <text evidence="7">Belongs to the transferase hexapeptide repeat family. LpxD subfamily.</text>
</comment>
<feature type="active site" description="Proton acceptor" evidence="7">
    <location>
        <position position="245"/>
    </location>
</feature>
<dbReference type="GO" id="GO:0103118">
    <property type="term" value="F:UDP-3-O-[(3R)-3-hydroxyacyl]-glucosamine N-acyltransferase activity"/>
    <property type="evidence" value="ECO:0007669"/>
    <property type="project" value="UniProtKB-EC"/>
</dbReference>
<dbReference type="Gene3D" id="3.40.1390.10">
    <property type="entry name" value="MurE/MurF, N-terminal domain"/>
    <property type="match status" value="1"/>
</dbReference>
<dbReference type="FunCoup" id="W0DUW0">
    <property type="interactions" value="380"/>
</dbReference>
<dbReference type="UniPathway" id="UPA00973"/>
<comment type="function">
    <text evidence="7">Catalyzes the N-acylation of UDP-3-O-acylglucosamine using 3-hydroxyacyl-ACP as the acyl donor. Is involved in the biosynthesis of lipid A, a phosphorylated glycolipid that anchors the lipopolysaccharide to the outer membrane of the cell.</text>
</comment>
<gene>
    <name evidence="7" type="primary">lpxD</name>
    <name evidence="11" type="ORF">THIAE_04060</name>
</gene>
<comment type="pathway">
    <text evidence="7">Bacterial outer membrane biogenesis; LPS lipid A biosynthesis.</text>
</comment>
<dbReference type="RefSeq" id="WP_006459142.1">
    <property type="nucleotide sequence ID" value="NZ_CP007030.1"/>
</dbReference>
<keyword evidence="3 7" id="KW-0808">Transferase</keyword>
<dbReference type="SUPFAM" id="SSF51161">
    <property type="entry name" value="Trimeric LpxA-like enzymes"/>
    <property type="match status" value="1"/>
</dbReference>
<evidence type="ECO:0000256" key="7">
    <source>
        <dbReference type="HAMAP-Rule" id="MF_00523"/>
    </source>
</evidence>
<dbReference type="InterPro" id="IPR011004">
    <property type="entry name" value="Trimer_LpxA-like_sf"/>
</dbReference>
<feature type="coiled-coil region" evidence="8">
    <location>
        <begin position="321"/>
        <end position="348"/>
    </location>
</feature>
<dbReference type="PANTHER" id="PTHR43378:SF2">
    <property type="entry name" value="UDP-3-O-ACYLGLUCOSAMINE N-ACYLTRANSFERASE 1, MITOCHONDRIAL-RELATED"/>
    <property type="match status" value="1"/>
</dbReference>
<dbReference type="KEGG" id="tao:THIAE_04060"/>
<feature type="domain" description="Mannose-1-phosphate guanyltransferase C-terminal" evidence="10">
    <location>
        <begin position="107"/>
        <end position="187"/>
    </location>
</feature>
<dbReference type="Gene3D" id="2.160.10.10">
    <property type="entry name" value="Hexapeptide repeat proteins"/>
    <property type="match status" value="1"/>
</dbReference>
<evidence type="ECO:0000313" key="12">
    <source>
        <dbReference type="Proteomes" id="UP000005380"/>
    </source>
</evidence>
<dbReference type="eggNOG" id="COG1044">
    <property type="taxonomic scope" value="Bacteria"/>
</dbReference>
<dbReference type="HOGENOM" id="CLU_049865_0_0_6"/>
<sequence>MSYSGQQLLNQLLQYGMDAQPAGELPAEITGIAPLEIAQPTELSFVSQTKHLHKVAASQAGLLLIKPEWLEQLNKPLPALLVPDPYAAFAILAQFFYPLPRHASGIHPQAVVNRGAQIASSAVIGPFVVIEAGAVIGEDVVISSHSRIATGAKVGARSRIDNNVSILHNCEVGEDCHIKSGAVIGGDGFGFAPYQGRWLKIPQIGRVLIGNRVSIGSNTCIDRGALNDTIIGDDCIIDNLVHIAHNVEVGQGTAMAGQVGIAGSTKIGAYCVFAGQAGAVGHVTIADKTTFMARGAPASDIAESGVYSGFPAIPHTQWQKTKIQTRKLTELAQRVKQLEKNVAKFSTDD</sequence>
<keyword evidence="4 7" id="KW-0677">Repeat</keyword>
<name>W0DUW0_9GAMM</name>
<evidence type="ECO:0000256" key="4">
    <source>
        <dbReference type="ARBA" id="ARBA00022737"/>
    </source>
</evidence>
<evidence type="ECO:0000256" key="8">
    <source>
        <dbReference type="SAM" id="Coils"/>
    </source>
</evidence>
<organism evidence="11 12">
    <name type="scientific">Thiomicrospira aerophila AL3</name>
    <dbReference type="NCBI Taxonomy" id="717772"/>
    <lineage>
        <taxon>Bacteria</taxon>
        <taxon>Pseudomonadati</taxon>
        <taxon>Pseudomonadota</taxon>
        <taxon>Gammaproteobacteria</taxon>
        <taxon>Thiotrichales</taxon>
        <taxon>Piscirickettsiaceae</taxon>
        <taxon>Thiomicrospira</taxon>
    </lineage>
</organism>
<feature type="domain" description="UDP-3-O-[3-hydroxymyristoyl] glucosamine N-acyltransferase non-repeat region" evidence="9">
    <location>
        <begin position="28"/>
        <end position="95"/>
    </location>
</feature>
<evidence type="ECO:0000256" key="3">
    <source>
        <dbReference type="ARBA" id="ARBA00022679"/>
    </source>
</evidence>
<dbReference type="InterPro" id="IPR056729">
    <property type="entry name" value="GMPPB_C"/>
</dbReference>
<evidence type="ECO:0000256" key="2">
    <source>
        <dbReference type="ARBA" id="ARBA00022556"/>
    </source>
</evidence>
<evidence type="ECO:0000256" key="1">
    <source>
        <dbReference type="ARBA" id="ARBA00022516"/>
    </source>
</evidence>
<dbReference type="Pfam" id="PF25087">
    <property type="entry name" value="GMPPB_C"/>
    <property type="match status" value="1"/>
</dbReference>
<keyword evidence="6 7" id="KW-0012">Acyltransferase</keyword>
<keyword evidence="8" id="KW-0175">Coiled coil</keyword>
<dbReference type="EMBL" id="CP007030">
    <property type="protein sequence ID" value="AHF01078.1"/>
    <property type="molecule type" value="Genomic_DNA"/>
</dbReference>
<dbReference type="CDD" id="cd03352">
    <property type="entry name" value="LbH_LpxD"/>
    <property type="match status" value="1"/>
</dbReference>
<comment type="subunit">
    <text evidence="7">Homotrimer.</text>
</comment>
<comment type="catalytic activity">
    <reaction evidence="7">
        <text>a UDP-3-O-[(3R)-3-hydroxyacyl]-alpha-D-glucosamine + a (3R)-hydroxyacyl-[ACP] = a UDP-2-N,3-O-bis[(3R)-3-hydroxyacyl]-alpha-D-glucosamine + holo-[ACP] + H(+)</text>
        <dbReference type="Rhea" id="RHEA:53836"/>
        <dbReference type="Rhea" id="RHEA-COMP:9685"/>
        <dbReference type="Rhea" id="RHEA-COMP:9945"/>
        <dbReference type="ChEBI" id="CHEBI:15378"/>
        <dbReference type="ChEBI" id="CHEBI:64479"/>
        <dbReference type="ChEBI" id="CHEBI:78827"/>
        <dbReference type="ChEBI" id="CHEBI:137740"/>
        <dbReference type="ChEBI" id="CHEBI:137748"/>
        <dbReference type="EC" id="2.3.1.191"/>
    </reaction>
</comment>
<dbReference type="Gene3D" id="1.20.5.170">
    <property type="match status" value="1"/>
</dbReference>
<keyword evidence="1 7" id="KW-0444">Lipid biosynthesis</keyword>
<dbReference type="EC" id="2.3.1.191" evidence="7"/>
<dbReference type="GO" id="GO:0016020">
    <property type="term" value="C:membrane"/>
    <property type="evidence" value="ECO:0007669"/>
    <property type="project" value="GOC"/>
</dbReference>
<dbReference type="HAMAP" id="MF_00523">
    <property type="entry name" value="LpxD"/>
    <property type="match status" value="1"/>
</dbReference>
<dbReference type="NCBIfam" id="TIGR01853">
    <property type="entry name" value="lipid_A_lpxD"/>
    <property type="match status" value="1"/>
</dbReference>
<proteinExistence type="inferred from homology"/>
<dbReference type="InterPro" id="IPR020573">
    <property type="entry name" value="UDP_GlcNAc_AcTrfase_non-rep"/>
</dbReference>
<dbReference type="InParanoid" id="W0DUW0"/>
<evidence type="ECO:0000313" key="11">
    <source>
        <dbReference type="EMBL" id="AHF01078.1"/>
    </source>
</evidence>
<reference evidence="11 12" key="1">
    <citation type="submission" date="2013-12" db="EMBL/GenBank/DDBJ databases">
        <authorList>
            <consortium name="DOE Joint Genome Institute"/>
            <person name="Kappler U."/>
            <person name="Huntemann M."/>
            <person name="Han J."/>
            <person name="Chen A."/>
            <person name="Kyrpides N."/>
            <person name="Mavromatis K."/>
            <person name="Markowitz V."/>
            <person name="Palaniappan K."/>
            <person name="Ivanova N."/>
            <person name="Schaumberg A."/>
            <person name="Pati A."/>
            <person name="Liolios K."/>
            <person name="Nordberg H.P."/>
            <person name="Cantor M.N."/>
            <person name="Hua S.X."/>
            <person name="Woyke T."/>
        </authorList>
    </citation>
    <scope>NUCLEOTIDE SEQUENCE [LARGE SCALE GENOMIC DNA]</scope>
    <source>
        <strain evidence="12">AL2</strain>
    </source>
</reference>
<accession>W0DUW0</accession>
<dbReference type="Pfam" id="PF04613">
    <property type="entry name" value="LpxD"/>
    <property type="match status" value="1"/>
</dbReference>
<dbReference type="OrthoDB" id="9784739at2"/>